<reference evidence="2 3" key="1">
    <citation type="submission" date="2016-12" db="EMBL/GenBank/DDBJ databases">
        <authorList>
            <person name="Song W.-J."/>
            <person name="Kurnit D.M."/>
        </authorList>
    </citation>
    <scope>NUCLEOTIDE SEQUENCE [LARGE SCALE GENOMIC DNA]</scope>
    <source>
        <strain evidence="2 3">DSM 43162</strain>
    </source>
</reference>
<protein>
    <submittedName>
        <fullName evidence="2">Uncharacterized protein</fullName>
    </submittedName>
</protein>
<sequence>MRNPLFLCSPTRHSRPRASRMCRAQLLASVEPTHGRTLIVAKHLLDETAEFALPTVGRHAADGEDDPGDRTQRFDAGVRRQPPVPGRAEADGRSR</sequence>
<proteinExistence type="predicted"/>
<evidence type="ECO:0000313" key="2">
    <source>
        <dbReference type="EMBL" id="SHN70253.1"/>
    </source>
</evidence>
<accession>A0A1M7THZ1</accession>
<dbReference type="EMBL" id="FRDM01000006">
    <property type="protein sequence ID" value="SHN70253.1"/>
    <property type="molecule type" value="Genomic_DNA"/>
</dbReference>
<feature type="compositionally biased region" description="Basic and acidic residues" evidence="1">
    <location>
        <begin position="68"/>
        <end position="78"/>
    </location>
</feature>
<evidence type="ECO:0000313" key="3">
    <source>
        <dbReference type="Proteomes" id="UP000184428"/>
    </source>
</evidence>
<feature type="region of interest" description="Disordered" evidence="1">
    <location>
        <begin position="57"/>
        <end position="95"/>
    </location>
</feature>
<evidence type="ECO:0000256" key="1">
    <source>
        <dbReference type="SAM" id="MobiDB-lite"/>
    </source>
</evidence>
<gene>
    <name evidence="2" type="ORF">SAMN05660350_01756</name>
</gene>
<name>A0A1M7THZ1_9ACTN</name>
<dbReference type="Proteomes" id="UP000184428">
    <property type="component" value="Unassembled WGS sequence"/>
</dbReference>
<dbReference type="AlphaFoldDB" id="A0A1M7THZ1"/>
<organism evidence="2 3">
    <name type="scientific">Geodermatophilus obscurus</name>
    <dbReference type="NCBI Taxonomy" id="1861"/>
    <lineage>
        <taxon>Bacteria</taxon>
        <taxon>Bacillati</taxon>
        <taxon>Actinomycetota</taxon>
        <taxon>Actinomycetes</taxon>
        <taxon>Geodermatophilales</taxon>
        <taxon>Geodermatophilaceae</taxon>
        <taxon>Geodermatophilus</taxon>
    </lineage>
</organism>